<evidence type="ECO:0000313" key="2">
    <source>
        <dbReference type="Proteomes" id="UP000198528"/>
    </source>
</evidence>
<dbReference type="AlphaFoldDB" id="A0A1G6LLP3"/>
<protein>
    <recommendedName>
        <fullName evidence="3">FeoB-associated Cys-rich membrane protein</fullName>
    </recommendedName>
</protein>
<dbReference type="EMBL" id="FMZL01000015">
    <property type="protein sequence ID" value="SDC44153.1"/>
    <property type="molecule type" value="Genomic_DNA"/>
</dbReference>
<sequence length="68" mass="6730">MLDFIIVAAIAVAFALCVRSLRKGSGGCSGCAQEGTCAAHATGKGKCPVAQDMVAKANEALGDSSSRG</sequence>
<dbReference type="RefSeq" id="WP_090846879.1">
    <property type="nucleotide sequence ID" value="NZ_FMZL01000015.1"/>
</dbReference>
<evidence type="ECO:0008006" key="3">
    <source>
        <dbReference type="Google" id="ProtNLM"/>
    </source>
</evidence>
<gene>
    <name evidence="1" type="ORF">SAMN04487824_11517</name>
</gene>
<accession>A0A1G6LLP3</accession>
<keyword evidence="2" id="KW-1185">Reference proteome</keyword>
<reference evidence="2" key="1">
    <citation type="submission" date="2016-10" db="EMBL/GenBank/DDBJ databases">
        <authorList>
            <person name="Varghese N."/>
            <person name="Submissions S."/>
        </authorList>
    </citation>
    <scope>NUCLEOTIDE SEQUENCE [LARGE SCALE GENOMIC DNA]</scope>
    <source>
        <strain evidence="2">DSM 22619</strain>
    </source>
</reference>
<name>A0A1G6LLP3_9ACTN</name>
<proteinExistence type="predicted"/>
<dbReference type="Proteomes" id="UP000198528">
    <property type="component" value="Unassembled WGS sequence"/>
</dbReference>
<organism evidence="1 2">
    <name type="scientific">Parafannyhessea umbonata</name>
    <dbReference type="NCBI Taxonomy" id="604330"/>
    <lineage>
        <taxon>Bacteria</taxon>
        <taxon>Bacillati</taxon>
        <taxon>Actinomycetota</taxon>
        <taxon>Coriobacteriia</taxon>
        <taxon>Coriobacteriales</taxon>
        <taxon>Atopobiaceae</taxon>
        <taxon>Parafannyhessea</taxon>
    </lineage>
</organism>
<dbReference type="STRING" id="604330.SAMN04489857_1298"/>
<evidence type="ECO:0000313" key="1">
    <source>
        <dbReference type="EMBL" id="SDC44153.1"/>
    </source>
</evidence>